<dbReference type="EMBL" id="JACTNG010000013">
    <property type="protein sequence ID" value="MBO1081277.1"/>
    <property type="molecule type" value="Genomic_DNA"/>
</dbReference>
<organism evidence="5 6">
    <name type="scientific">Roseomonas haemaphysalidis</name>
    <dbReference type="NCBI Taxonomy" id="2768162"/>
    <lineage>
        <taxon>Bacteria</taxon>
        <taxon>Pseudomonadati</taxon>
        <taxon>Pseudomonadota</taxon>
        <taxon>Alphaproteobacteria</taxon>
        <taxon>Acetobacterales</taxon>
        <taxon>Roseomonadaceae</taxon>
        <taxon>Roseomonas</taxon>
    </lineage>
</organism>
<keyword evidence="2" id="KW-0479">Metal-binding</keyword>
<sequence>MYRRHLAALTLCAALLAALGPARAQDAQGPVVFAAASLTDAMKALGEAWRAKGHPVPRFSFAASSALARQMEQGAPADIFASADEPWMDYVEQRDLIVNDTRISPLSNSLVLIAPADSRQPPVTLGRGTDLLALAGADRRIATGDPSNVPVGKYAQAALTWMGQWDRVSPRLARADNVRSALLLVERGEAPLGIVYATDAAASRGVKVIGTFPAEGHPAVTYPFALARRAADNREARAFFAFATGNEAAETYRRFGFGLRAQ</sequence>
<comment type="caution">
    <text evidence="5">The sequence shown here is derived from an EMBL/GenBank/DDBJ whole genome shotgun (WGS) entry which is preliminary data.</text>
</comment>
<dbReference type="Proteomes" id="UP001518989">
    <property type="component" value="Unassembled WGS sequence"/>
</dbReference>
<evidence type="ECO:0000256" key="2">
    <source>
        <dbReference type="ARBA" id="ARBA00022723"/>
    </source>
</evidence>
<feature type="signal peptide" evidence="4">
    <location>
        <begin position="1"/>
        <end position="24"/>
    </location>
</feature>
<dbReference type="NCBIfam" id="TIGR01256">
    <property type="entry name" value="modA"/>
    <property type="match status" value="1"/>
</dbReference>
<keyword evidence="6" id="KW-1185">Reference proteome</keyword>
<feature type="chain" id="PRO_5046659718" evidence="4">
    <location>
        <begin position="25"/>
        <end position="262"/>
    </location>
</feature>
<dbReference type="PIRSF" id="PIRSF004846">
    <property type="entry name" value="ModA"/>
    <property type="match status" value="1"/>
</dbReference>
<gene>
    <name evidence="5" type="primary">modA</name>
    <name evidence="5" type="ORF">IAI61_19780</name>
</gene>
<evidence type="ECO:0000313" key="6">
    <source>
        <dbReference type="Proteomes" id="UP001518989"/>
    </source>
</evidence>
<dbReference type="NCBIfam" id="NF007958">
    <property type="entry name" value="PRK10677.1"/>
    <property type="match status" value="1"/>
</dbReference>
<dbReference type="InterPro" id="IPR050682">
    <property type="entry name" value="ModA/WtpA"/>
</dbReference>
<protein>
    <submittedName>
        <fullName evidence="5">Molybdate ABC transporter substrate-binding protein</fullName>
    </submittedName>
</protein>
<dbReference type="PANTHER" id="PTHR30632:SF17">
    <property type="entry name" value="MOLYBDATE-BINDING PROTEIN MODA"/>
    <property type="match status" value="1"/>
</dbReference>
<dbReference type="SUPFAM" id="SSF53850">
    <property type="entry name" value="Periplasmic binding protein-like II"/>
    <property type="match status" value="1"/>
</dbReference>
<dbReference type="PANTHER" id="PTHR30632">
    <property type="entry name" value="MOLYBDATE-BINDING PERIPLASMIC PROTEIN"/>
    <property type="match status" value="1"/>
</dbReference>
<reference evidence="5 6" key="1">
    <citation type="submission" date="2020-09" db="EMBL/GenBank/DDBJ databases">
        <title>Roseomonas.</title>
        <authorList>
            <person name="Zhu W."/>
        </authorList>
    </citation>
    <scope>NUCLEOTIDE SEQUENCE [LARGE SCALE GENOMIC DNA]</scope>
    <source>
        <strain evidence="5 6">573</strain>
    </source>
</reference>
<dbReference type="RefSeq" id="WP_207419446.1">
    <property type="nucleotide sequence ID" value="NZ_CP061177.1"/>
</dbReference>
<keyword evidence="3 4" id="KW-0732">Signal</keyword>
<proteinExistence type="inferred from homology"/>
<evidence type="ECO:0000313" key="5">
    <source>
        <dbReference type="EMBL" id="MBO1081277.1"/>
    </source>
</evidence>
<evidence type="ECO:0000256" key="4">
    <source>
        <dbReference type="SAM" id="SignalP"/>
    </source>
</evidence>
<evidence type="ECO:0000256" key="1">
    <source>
        <dbReference type="ARBA" id="ARBA00009175"/>
    </source>
</evidence>
<name>A0ABS3KUY2_9PROT</name>
<dbReference type="Pfam" id="PF13531">
    <property type="entry name" value="SBP_bac_11"/>
    <property type="match status" value="1"/>
</dbReference>
<comment type="similarity">
    <text evidence="1">Belongs to the bacterial solute-binding protein ModA family.</text>
</comment>
<dbReference type="InterPro" id="IPR005950">
    <property type="entry name" value="ModA"/>
</dbReference>
<dbReference type="Gene3D" id="3.40.190.10">
    <property type="entry name" value="Periplasmic binding protein-like II"/>
    <property type="match status" value="2"/>
</dbReference>
<accession>A0ABS3KUY2</accession>
<evidence type="ECO:0000256" key="3">
    <source>
        <dbReference type="ARBA" id="ARBA00022729"/>
    </source>
</evidence>